<protein>
    <submittedName>
        <fullName evidence="2">Putative secreted protein</fullName>
    </submittedName>
</protein>
<feature type="signal peptide" evidence="1">
    <location>
        <begin position="1"/>
        <end position="22"/>
    </location>
</feature>
<sequence>MSFSSSSSTLAVVDAFLSLARATTSAASALFQGPGSRPCFSRKACSAWNPRWNCAGRSILPKSDMTNSGSSRDTFRGLNLMSLGILTCVATPPLT</sequence>
<dbReference type="EMBL" id="GIFC01005077">
    <property type="protein sequence ID" value="MXU87160.1"/>
    <property type="molecule type" value="Transcribed_RNA"/>
</dbReference>
<evidence type="ECO:0000256" key="1">
    <source>
        <dbReference type="SAM" id="SignalP"/>
    </source>
</evidence>
<name>A0A6B0UDC8_IXORI</name>
<dbReference type="AlphaFoldDB" id="A0A6B0UDC8"/>
<evidence type="ECO:0000313" key="2">
    <source>
        <dbReference type="EMBL" id="MXU87160.1"/>
    </source>
</evidence>
<organism evidence="2">
    <name type="scientific">Ixodes ricinus</name>
    <name type="common">Common tick</name>
    <name type="synonym">Acarus ricinus</name>
    <dbReference type="NCBI Taxonomy" id="34613"/>
    <lineage>
        <taxon>Eukaryota</taxon>
        <taxon>Metazoa</taxon>
        <taxon>Ecdysozoa</taxon>
        <taxon>Arthropoda</taxon>
        <taxon>Chelicerata</taxon>
        <taxon>Arachnida</taxon>
        <taxon>Acari</taxon>
        <taxon>Parasitiformes</taxon>
        <taxon>Ixodida</taxon>
        <taxon>Ixodoidea</taxon>
        <taxon>Ixodidae</taxon>
        <taxon>Ixodinae</taxon>
        <taxon>Ixodes</taxon>
    </lineage>
</organism>
<accession>A0A6B0UDC8</accession>
<reference evidence="2" key="1">
    <citation type="submission" date="2019-12" db="EMBL/GenBank/DDBJ databases">
        <title>An insight into the sialome of adult female Ixodes ricinus ticks feeding for 6 days.</title>
        <authorList>
            <person name="Perner J."/>
            <person name="Ribeiro J.M.C."/>
        </authorList>
    </citation>
    <scope>NUCLEOTIDE SEQUENCE</scope>
    <source>
        <strain evidence="2">Semi-engorged</strain>
        <tissue evidence="2">Salivary glands</tissue>
    </source>
</reference>
<feature type="chain" id="PRO_5025450066" evidence="1">
    <location>
        <begin position="23"/>
        <end position="95"/>
    </location>
</feature>
<proteinExistence type="predicted"/>
<keyword evidence="1" id="KW-0732">Signal</keyword>